<dbReference type="AlphaFoldDB" id="A0A848LK48"/>
<accession>A0A848LK48</accession>
<evidence type="ECO:0000256" key="1">
    <source>
        <dbReference type="SAM" id="MobiDB-lite"/>
    </source>
</evidence>
<keyword evidence="2" id="KW-0812">Transmembrane</keyword>
<evidence type="ECO:0000313" key="4">
    <source>
        <dbReference type="Proteomes" id="UP000518300"/>
    </source>
</evidence>
<feature type="compositionally biased region" description="Polar residues" evidence="1">
    <location>
        <begin position="35"/>
        <end position="50"/>
    </location>
</feature>
<dbReference type="Pfam" id="PF22503">
    <property type="entry name" value="DUF6992"/>
    <property type="match status" value="1"/>
</dbReference>
<sequence length="271" mass="28921">MLLLAVLATLPARAAGGGVDEAEASPPPSSPGVTLKSSTAPTCDGSTSEDTPVLTFGEAAPRTCRLRSVLLTAPSTESASGSGVRLTDVPAGTLERDRHLVDLNRERIAMNWMALEVLAGWTLANMAVGTAGYFIADDQTWRSFHQMNALFNVPILGTAVVGALVLAAQDPERLTLEESLRRGVMLERGLLVGVTLDVLAATFGAFLWERGRHIDSGQLTGWGRSLVLQGAVLLLYDIGLFLLNARYDARLLMMLSPDSRDGAGVAMRMRF</sequence>
<feature type="transmembrane region" description="Helical" evidence="2">
    <location>
        <begin position="149"/>
        <end position="168"/>
    </location>
</feature>
<keyword evidence="2" id="KW-0472">Membrane</keyword>
<dbReference type="Proteomes" id="UP000518300">
    <property type="component" value="Unassembled WGS sequence"/>
</dbReference>
<dbReference type="EMBL" id="JABBJJ010000125">
    <property type="protein sequence ID" value="NMO18137.1"/>
    <property type="molecule type" value="Genomic_DNA"/>
</dbReference>
<comment type="caution">
    <text evidence="3">The sequence shown here is derived from an EMBL/GenBank/DDBJ whole genome shotgun (WGS) entry which is preliminary data.</text>
</comment>
<organism evidence="3 4">
    <name type="scientific">Pyxidicoccus fallax</name>
    <dbReference type="NCBI Taxonomy" id="394095"/>
    <lineage>
        <taxon>Bacteria</taxon>
        <taxon>Pseudomonadati</taxon>
        <taxon>Myxococcota</taxon>
        <taxon>Myxococcia</taxon>
        <taxon>Myxococcales</taxon>
        <taxon>Cystobacterineae</taxon>
        <taxon>Myxococcaceae</taxon>
        <taxon>Pyxidicoccus</taxon>
    </lineage>
</organism>
<keyword evidence="4" id="KW-1185">Reference proteome</keyword>
<feature type="transmembrane region" description="Helical" evidence="2">
    <location>
        <begin position="228"/>
        <end position="245"/>
    </location>
</feature>
<feature type="region of interest" description="Disordered" evidence="1">
    <location>
        <begin position="15"/>
        <end position="51"/>
    </location>
</feature>
<evidence type="ECO:0000313" key="3">
    <source>
        <dbReference type="EMBL" id="NMO18137.1"/>
    </source>
</evidence>
<gene>
    <name evidence="3" type="ORF">HG543_25235</name>
</gene>
<proteinExistence type="predicted"/>
<protein>
    <submittedName>
        <fullName evidence="3">Uncharacterized protein</fullName>
    </submittedName>
</protein>
<dbReference type="InterPro" id="IPR054261">
    <property type="entry name" value="DUF6992"/>
</dbReference>
<dbReference type="RefSeq" id="WP_169347411.1">
    <property type="nucleotide sequence ID" value="NZ_JABBJJ010000125.1"/>
</dbReference>
<feature type="transmembrane region" description="Helical" evidence="2">
    <location>
        <begin position="189"/>
        <end position="208"/>
    </location>
</feature>
<name>A0A848LK48_9BACT</name>
<evidence type="ECO:0000256" key="2">
    <source>
        <dbReference type="SAM" id="Phobius"/>
    </source>
</evidence>
<keyword evidence="2" id="KW-1133">Transmembrane helix</keyword>
<reference evidence="3 4" key="1">
    <citation type="submission" date="2020-04" db="EMBL/GenBank/DDBJ databases">
        <title>Draft genome of Pyxidicoccus fallax type strain.</title>
        <authorList>
            <person name="Whitworth D.E."/>
        </authorList>
    </citation>
    <scope>NUCLEOTIDE SEQUENCE [LARGE SCALE GENOMIC DNA]</scope>
    <source>
        <strain evidence="3 4">DSM 14698</strain>
    </source>
</reference>